<accession>A0A2T0FK69</accession>
<gene>
    <name evidence="2" type="ORF">B9G98_03006</name>
</gene>
<dbReference type="EMBL" id="NDIQ01000021">
    <property type="protein sequence ID" value="PRT55386.1"/>
    <property type="molecule type" value="Genomic_DNA"/>
</dbReference>
<dbReference type="AlphaFoldDB" id="A0A2T0FK69"/>
<organism evidence="2 3">
    <name type="scientific">Wickerhamiella sorbophila</name>
    <dbReference type="NCBI Taxonomy" id="45607"/>
    <lineage>
        <taxon>Eukaryota</taxon>
        <taxon>Fungi</taxon>
        <taxon>Dikarya</taxon>
        <taxon>Ascomycota</taxon>
        <taxon>Saccharomycotina</taxon>
        <taxon>Dipodascomycetes</taxon>
        <taxon>Dipodascales</taxon>
        <taxon>Trichomonascaceae</taxon>
        <taxon>Wickerhamiella</taxon>
    </lineage>
</organism>
<keyword evidence="3" id="KW-1185">Reference proteome</keyword>
<evidence type="ECO:0000313" key="2">
    <source>
        <dbReference type="EMBL" id="PRT55386.1"/>
    </source>
</evidence>
<dbReference type="GeneID" id="36516754"/>
<dbReference type="RefSeq" id="XP_024665331.1">
    <property type="nucleotide sequence ID" value="XM_024809563.1"/>
</dbReference>
<protein>
    <submittedName>
        <fullName evidence="2">Uncharacterized protein</fullName>
    </submittedName>
</protein>
<dbReference type="Proteomes" id="UP000238350">
    <property type="component" value="Unassembled WGS sequence"/>
</dbReference>
<comment type="caution">
    <text evidence="2">The sequence shown here is derived from an EMBL/GenBank/DDBJ whole genome shotgun (WGS) entry which is preliminary data.</text>
</comment>
<evidence type="ECO:0000313" key="3">
    <source>
        <dbReference type="Proteomes" id="UP000238350"/>
    </source>
</evidence>
<evidence type="ECO:0000256" key="1">
    <source>
        <dbReference type="SAM" id="MobiDB-lite"/>
    </source>
</evidence>
<feature type="region of interest" description="Disordered" evidence="1">
    <location>
        <begin position="1"/>
        <end position="56"/>
    </location>
</feature>
<proteinExistence type="predicted"/>
<sequence>MTGAAGEQEKEKIKPPETPLRRSARNEVPPSPGRRCVPHHHDAQPGPSSLKDAKKERAIHSGFYSAAELKFYLMKDSKLRRRRSRGRKVAWSKQLEW</sequence>
<name>A0A2T0FK69_9ASCO</name>
<reference evidence="2 3" key="1">
    <citation type="submission" date="2017-04" db="EMBL/GenBank/DDBJ databases">
        <title>Genome sequencing of [Candida] sorbophila.</title>
        <authorList>
            <person name="Ahn J.O."/>
        </authorList>
    </citation>
    <scope>NUCLEOTIDE SEQUENCE [LARGE SCALE GENOMIC DNA]</scope>
    <source>
        <strain evidence="2 3">DS02</strain>
    </source>
</reference>